<feature type="compositionally biased region" description="Acidic residues" evidence="1">
    <location>
        <begin position="205"/>
        <end position="216"/>
    </location>
</feature>
<proteinExistence type="predicted"/>
<feature type="compositionally biased region" description="Low complexity" evidence="1">
    <location>
        <begin position="26"/>
        <end position="40"/>
    </location>
</feature>
<dbReference type="AlphaFoldDB" id="A0A7S1BJS2"/>
<feature type="region of interest" description="Disordered" evidence="1">
    <location>
        <begin position="1"/>
        <end position="230"/>
    </location>
</feature>
<sequence length="514" mass="55141">MGGAAAGGASPSSSEGRGGRNDDGDGSSYSSDGGFVDDSGLVADLEGPPGGAAAADPGGGTVAVPRVLAEARKEGEAKAAGVVDEDGFFVNVGELETVEVPRGEEKKRSGKKKDRKKKIKSKGLKSGEKEGASSVKKKKKKRDKTEKESIDEGDDNAADKEHADGDGDNEEIPAVGVHEGGEKHAEESSSNPDEADKTVDKNAKDEEENNEEEDDAGSEKPPTPKKSSENLVHTHIAELTDLNIRKKPSLTHTQQKMATKLRTEVDHFYKRQVQLYNKVVGLIKAMPPENLPRKTGDARPAASTVRLAVSIPEGKRPGDVITFTNPADPGQKLRVVIPGQFAGDKITVNVPAPSAGSNPMSDRNKKVLFTTAVREALDTFSRAYDDWIDAEAKYQELVADGGVMFKVKVKKMDKFEELVNEFPKDLVTPVDAPFLRLLVRRTRQNRQKRKNRDGDELVGASIVNKKGASVSSADAGPNPDKTVSASDLPVTIRRPIPTMGLKYPVVSFNAADFL</sequence>
<feature type="compositionally biased region" description="Basic and acidic residues" evidence="1">
    <location>
        <begin position="194"/>
        <end position="204"/>
    </location>
</feature>
<dbReference type="EMBL" id="HBFR01022147">
    <property type="protein sequence ID" value="CAD8888731.1"/>
    <property type="molecule type" value="Transcribed_RNA"/>
</dbReference>
<name>A0A7S1BJS2_9STRA</name>
<protein>
    <submittedName>
        <fullName evidence="2">Uncharacterized protein</fullName>
    </submittedName>
</protein>
<reference evidence="2" key="1">
    <citation type="submission" date="2021-01" db="EMBL/GenBank/DDBJ databases">
        <authorList>
            <person name="Corre E."/>
            <person name="Pelletier E."/>
            <person name="Niang G."/>
            <person name="Scheremetjew M."/>
            <person name="Finn R."/>
            <person name="Kale V."/>
            <person name="Holt S."/>
            <person name="Cochrane G."/>
            <person name="Meng A."/>
            <person name="Brown T."/>
            <person name="Cohen L."/>
        </authorList>
    </citation>
    <scope>NUCLEOTIDE SEQUENCE</scope>
    <source>
        <strain evidence="2">308</strain>
    </source>
</reference>
<feature type="compositionally biased region" description="Basic residues" evidence="1">
    <location>
        <begin position="108"/>
        <end position="123"/>
    </location>
</feature>
<evidence type="ECO:0000256" key="1">
    <source>
        <dbReference type="SAM" id="MobiDB-lite"/>
    </source>
</evidence>
<accession>A0A7S1BJS2</accession>
<evidence type="ECO:0000313" key="2">
    <source>
        <dbReference type="EMBL" id="CAD8888731.1"/>
    </source>
</evidence>
<gene>
    <name evidence="2" type="ORF">CHYS00102_LOCUS15931</name>
</gene>
<organism evidence="2">
    <name type="scientific">Corethron hystrix</name>
    <dbReference type="NCBI Taxonomy" id="216773"/>
    <lineage>
        <taxon>Eukaryota</taxon>
        <taxon>Sar</taxon>
        <taxon>Stramenopiles</taxon>
        <taxon>Ochrophyta</taxon>
        <taxon>Bacillariophyta</taxon>
        <taxon>Coscinodiscophyceae</taxon>
        <taxon>Corethrophycidae</taxon>
        <taxon>Corethrales</taxon>
        <taxon>Corethraceae</taxon>
        <taxon>Corethron</taxon>
    </lineage>
</organism>